<sequence length="351" mass="39878">MFNVSDIGQGNDVSAEQLEAQIMMFHKNHPNEHIMAVEGVIDDGPTNNINSILKYSNPLYFKTLLIPILASWPLTFVIFIIYAYNTMRGVGYISRPPKVTAKMIFLPLLLVPMIVDNYYDLITKASVSEYDSDILLLIIIAMALFVVISIAYITFYCFQLVQNNNYIKKSGYTRLSMVDSISEDAQENDGNDDERGGAELNVNIKLPSRIKNPNRWDIIVNEYMTMNGVYGLMIYNILLLIIYVMRYLTNKDTNCIRETDVAIISAVLGALLIPNIIFDWLTFKIPQAASLVMHYYLISVFALNFTLDFYDQLEYCEEITLGITFAATFLTAGKFKLFNDIGGSVTTYKMD</sequence>
<accession>A0A3S1AWR7</accession>
<keyword evidence="1" id="KW-0812">Transmembrane</keyword>
<evidence type="ECO:0000313" key="4">
    <source>
        <dbReference type="Proteomes" id="UP000271974"/>
    </source>
</evidence>
<feature type="transmembrane region" description="Helical" evidence="1">
    <location>
        <begin position="229"/>
        <end position="249"/>
    </location>
</feature>
<protein>
    <submittedName>
        <fullName evidence="2">Uncharacterized protein</fullName>
    </submittedName>
</protein>
<dbReference type="EMBL" id="RQTK01001446">
    <property type="protein sequence ID" value="RUS70284.1"/>
    <property type="molecule type" value="Genomic_DNA"/>
</dbReference>
<feature type="transmembrane region" description="Helical" evidence="1">
    <location>
        <begin position="293"/>
        <end position="310"/>
    </location>
</feature>
<feature type="transmembrane region" description="Helical" evidence="1">
    <location>
        <begin position="134"/>
        <end position="155"/>
    </location>
</feature>
<keyword evidence="1" id="KW-0472">Membrane</keyword>
<feature type="transmembrane region" description="Helical" evidence="1">
    <location>
        <begin position="261"/>
        <end position="281"/>
    </location>
</feature>
<dbReference type="AlphaFoldDB" id="A0A3S1AWR7"/>
<dbReference type="EMBL" id="RQTK01000732">
    <property type="protein sequence ID" value="RUS75535.1"/>
    <property type="molecule type" value="Genomic_DNA"/>
</dbReference>
<reference evidence="2 4" key="1">
    <citation type="submission" date="2019-01" db="EMBL/GenBank/DDBJ databases">
        <title>A draft genome assembly of the solar-powered sea slug Elysia chlorotica.</title>
        <authorList>
            <person name="Cai H."/>
            <person name="Li Q."/>
            <person name="Fang X."/>
            <person name="Li J."/>
            <person name="Curtis N.E."/>
            <person name="Altenburger A."/>
            <person name="Shibata T."/>
            <person name="Feng M."/>
            <person name="Maeda T."/>
            <person name="Schwartz J.A."/>
            <person name="Shigenobu S."/>
            <person name="Lundholm N."/>
            <person name="Nishiyama T."/>
            <person name="Yang H."/>
            <person name="Hasebe M."/>
            <person name="Li S."/>
            <person name="Pierce S.K."/>
            <person name="Wang J."/>
        </authorList>
    </citation>
    <scope>NUCLEOTIDE SEQUENCE [LARGE SCALE GENOMIC DNA]</scope>
    <source>
        <strain evidence="2">EC2010</strain>
        <tissue evidence="2">Whole organism of an adult</tissue>
    </source>
</reference>
<evidence type="ECO:0000313" key="3">
    <source>
        <dbReference type="EMBL" id="RUS75535.1"/>
    </source>
</evidence>
<gene>
    <name evidence="3" type="ORF">EGW08_016703</name>
    <name evidence="2" type="ORF">EGW08_021961</name>
</gene>
<name>A0A3S1AWR7_ELYCH</name>
<evidence type="ECO:0000256" key="1">
    <source>
        <dbReference type="SAM" id="Phobius"/>
    </source>
</evidence>
<evidence type="ECO:0000313" key="2">
    <source>
        <dbReference type="EMBL" id="RUS70284.1"/>
    </source>
</evidence>
<feature type="transmembrane region" description="Helical" evidence="1">
    <location>
        <begin position="64"/>
        <end position="84"/>
    </location>
</feature>
<organism evidence="2 4">
    <name type="scientific">Elysia chlorotica</name>
    <name type="common">Eastern emerald elysia</name>
    <name type="synonym">Sea slug</name>
    <dbReference type="NCBI Taxonomy" id="188477"/>
    <lineage>
        <taxon>Eukaryota</taxon>
        <taxon>Metazoa</taxon>
        <taxon>Spiralia</taxon>
        <taxon>Lophotrochozoa</taxon>
        <taxon>Mollusca</taxon>
        <taxon>Gastropoda</taxon>
        <taxon>Heterobranchia</taxon>
        <taxon>Euthyneura</taxon>
        <taxon>Panpulmonata</taxon>
        <taxon>Sacoglossa</taxon>
        <taxon>Placobranchoidea</taxon>
        <taxon>Plakobranchidae</taxon>
        <taxon>Elysia</taxon>
    </lineage>
</organism>
<dbReference type="Proteomes" id="UP000271974">
    <property type="component" value="Unassembled WGS sequence"/>
</dbReference>
<keyword evidence="1" id="KW-1133">Transmembrane helix</keyword>
<proteinExistence type="predicted"/>
<dbReference type="OrthoDB" id="6214555at2759"/>
<keyword evidence="4" id="KW-1185">Reference proteome</keyword>
<comment type="caution">
    <text evidence="2">The sequence shown here is derived from an EMBL/GenBank/DDBJ whole genome shotgun (WGS) entry which is preliminary data.</text>
</comment>